<evidence type="ECO:0000259" key="2">
    <source>
        <dbReference type="Pfam" id="PF10137"/>
    </source>
</evidence>
<organism evidence="3 4">
    <name type="scientific">Spongiibacter thalassae</name>
    <dbReference type="NCBI Taxonomy" id="2721624"/>
    <lineage>
        <taxon>Bacteria</taxon>
        <taxon>Pseudomonadati</taxon>
        <taxon>Pseudomonadota</taxon>
        <taxon>Gammaproteobacteria</taxon>
        <taxon>Cellvibrionales</taxon>
        <taxon>Spongiibacteraceae</taxon>
        <taxon>Spongiibacter</taxon>
    </lineage>
</organism>
<dbReference type="Proteomes" id="UP000765845">
    <property type="component" value="Unassembled WGS sequence"/>
</dbReference>
<comment type="caution">
    <text evidence="3">The sequence shown here is derived from an EMBL/GenBank/DDBJ whole genome shotgun (WGS) entry which is preliminary data.</text>
</comment>
<name>A0ABX1GFK8_9GAMM</name>
<feature type="compositionally biased region" description="Acidic residues" evidence="1">
    <location>
        <begin position="193"/>
        <end position="205"/>
    </location>
</feature>
<reference evidence="3 4" key="1">
    <citation type="submission" date="2020-04" db="EMBL/GenBank/DDBJ databases">
        <authorList>
            <person name="Yoon J."/>
        </authorList>
    </citation>
    <scope>NUCLEOTIDE SEQUENCE [LARGE SCALE GENOMIC DNA]</scope>
    <source>
        <strain evidence="3 4">KMU-166</strain>
    </source>
</reference>
<evidence type="ECO:0000313" key="3">
    <source>
        <dbReference type="EMBL" id="NKI17701.1"/>
    </source>
</evidence>
<dbReference type="Pfam" id="PF10137">
    <property type="entry name" value="CAP12-PCTIR_TIR"/>
    <property type="match status" value="1"/>
</dbReference>
<protein>
    <submittedName>
        <fullName evidence="3">Nucleotide-binding protein</fullName>
    </submittedName>
</protein>
<dbReference type="EMBL" id="JAAWWK010000003">
    <property type="protein sequence ID" value="NKI17701.1"/>
    <property type="molecule type" value="Genomic_DNA"/>
</dbReference>
<feature type="region of interest" description="Disordered" evidence="1">
    <location>
        <begin position="187"/>
        <end position="223"/>
    </location>
</feature>
<feature type="domain" description="CD-NTase-associated protein 12/Pycsar effector protein TIR" evidence="2">
    <location>
        <begin position="233"/>
        <end position="348"/>
    </location>
</feature>
<evidence type="ECO:0000313" key="4">
    <source>
        <dbReference type="Proteomes" id="UP000765845"/>
    </source>
</evidence>
<accession>A0ABX1GFK8</accession>
<evidence type="ECO:0000256" key="1">
    <source>
        <dbReference type="SAM" id="MobiDB-lite"/>
    </source>
</evidence>
<proteinExistence type="predicted"/>
<sequence length="372" mass="40809">MSEDKANSPKRKNKKRLSQTDVPAYSLEHALRVPIAIFENYAGEPTKPIDVAAAMELLPNSSQFRMITGSAIAYGLTDGGPNSSEIGLTDLARKILQPLDEGVDIQAKRESLLKPRVIGEFISKYDGSPIPKDQIAQNVLISMGVPNERASDVLAMILEGAESLGLITEIKGRKYVNLTSPKSPVASVLPEVDNSDYEEEEEVQDIAESRDEEPAPSPAKLDANTEHKGLSKKVFVTHGKNKSFIEPIKKLLSFGEMEAVVSVEKQSVSQPVPDKVMNDMRECGAAIIHVEDELTLLDKEAKEHVMLNPNVLIEIGAAMALYKKRFILLVKEGVKLPSNLQGLYEVRYTGESMDGEATIKLLEAINAMKTEK</sequence>
<dbReference type="InterPro" id="IPR019302">
    <property type="entry name" value="CAP12/PCTIR_TIR_dom"/>
</dbReference>
<keyword evidence="4" id="KW-1185">Reference proteome</keyword>
<dbReference type="RefSeq" id="WP_168450247.1">
    <property type="nucleotide sequence ID" value="NZ_JAAWWK010000003.1"/>
</dbReference>
<gene>
    <name evidence="3" type="ORF">HCU74_09735</name>
</gene>